<proteinExistence type="inferred from homology"/>
<accession>A0ABW5FU76</accession>
<dbReference type="EMBL" id="JBHUKR010000007">
    <property type="protein sequence ID" value="MFD2417972.1"/>
    <property type="molecule type" value="Genomic_DNA"/>
</dbReference>
<evidence type="ECO:0000313" key="4">
    <source>
        <dbReference type="EMBL" id="MFD2417972.1"/>
    </source>
</evidence>
<organism evidence="4 5">
    <name type="scientific">Amycolatopsis pigmentata</name>
    <dbReference type="NCBI Taxonomy" id="450801"/>
    <lineage>
        <taxon>Bacteria</taxon>
        <taxon>Bacillati</taxon>
        <taxon>Actinomycetota</taxon>
        <taxon>Actinomycetes</taxon>
        <taxon>Pseudonocardiales</taxon>
        <taxon>Pseudonocardiaceae</taxon>
        <taxon>Amycolatopsis</taxon>
    </lineage>
</organism>
<sequence>MVNGPLIKDGAKGAAIGTVIMPGVGTVVGGMAGGLVSLFDGPDAQQHQSTIGGQTIDARQIYEQIKGGPGTGSLDAGSQAADTLKGRHESRAQQIDALNKQMDAAWQGDSSSAAQAGGHPLGIWLRDSSDNLADSHKFINNQITDFHTVASKVQSLPSNPPSMGFVDHINPFSDKDDEINAYNKKGQANVDAFNAYYQASAQNAAGMPQYKAWTGNNIADGNPGDGGNGTGSGGGGGGGSFPGGGGSGSGAGHLPGFGGKMPSTNLPGTGGPGGTGDGHMYQPNPPSSSFPGYKPPSWNDGTTAAGFTPPSTSSDPNAFGTGAFGPGGGGAGGGGAGGAFGAGGGAFGPGGAGGLAAGASTGAGAGAGGSGSGAGASGLRGGAAGAAGRAGMSGMGGMGHGGKGKGEDDEEHETKYLVSEDPNELFGTDELTAPPVIGE</sequence>
<dbReference type="Pfam" id="PF00823">
    <property type="entry name" value="PPE"/>
    <property type="match status" value="1"/>
</dbReference>
<dbReference type="Proteomes" id="UP001597417">
    <property type="component" value="Unassembled WGS sequence"/>
</dbReference>
<comment type="caution">
    <text evidence="4">The sequence shown here is derived from an EMBL/GenBank/DDBJ whole genome shotgun (WGS) entry which is preliminary data.</text>
</comment>
<dbReference type="InterPro" id="IPR038332">
    <property type="entry name" value="PPE_sf"/>
</dbReference>
<feature type="region of interest" description="Disordered" evidence="2">
    <location>
        <begin position="216"/>
        <end position="325"/>
    </location>
</feature>
<evidence type="ECO:0000256" key="2">
    <source>
        <dbReference type="SAM" id="MobiDB-lite"/>
    </source>
</evidence>
<reference evidence="5" key="1">
    <citation type="journal article" date="2019" name="Int. J. Syst. Evol. Microbiol.">
        <title>The Global Catalogue of Microorganisms (GCM) 10K type strain sequencing project: providing services to taxonomists for standard genome sequencing and annotation.</title>
        <authorList>
            <consortium name="The Broad Institute Genomics Platform"/>
            <consortium name="The Broad Institute Genome Sequencing Center for Infectious Disease"/>
            <person name="Wu L."/>
            <person name="Ma J."/>
        </authorList>
    </citation>
    <scope>NUCLEOTIDE SEQUENCE [LARGE SCALE GENOMIC DNA]</scope>
    <source>
        <strain evidence="5">CGMCC 4.7645</strain>
    </source>
</reference>
<dbReference type="SUPFAM" id="SSF140459">
    <property type="entry name" value="PE/PPE dimer-like"/>
    <property type="match status" value="1"/>
</dbReference>
<evidence type="ECO:0000256" key="1">
    <source>
        <dbReference type="ARBA" id="ARBA00010652"/>
    </source>
</evidence>
<name>A0ABW5FU76_9PSEU</name>
<protein>
    <recommendedName>
        <fullName evidence="3">PPE domain-containing protein</fullName>
    </recommendedName>
</protein>
<comment type="similarity">
    <text evidence="1">Belongs to the mycobacterial PPE family.</text>
</comment>
<dbReference type="InterPro" id="IPR000030">
    <property type="entry name" value="PPE_dom"/>
</dbReference>
<feature type="compositionally biased region" description="Gly residues" evidence="2">
    <location>
        <begin position="363"/>
        <end position="385"/>
    </location>
</feature>
<feature type="compositionally biased region" description="Gly residues" evidence="2">
    <location>
        <begin position="391"/>
        <end position="401"/>
    </location>
</feature>
<feature type="compositionally biased region" description="Gly residues" evidence="2">
    <location>
        <begin position="223"/>
        <end position="259"/>
    </location>
</feature>
<evidence type="ECO:0000259" key="3">
    <source>
        <dbReference type="Pfam" id="PF00823"/>
    </source>
</evidence>
<gene>
    <name evidence="4" type="ORF">ACFSXZ_16725</name>
</gene>
<feature type="region of interest" description="Disordered" evidence="2">
    <location>
        <begin position="363"/>
        <end position="439"/>
    </location>
</feature>
<dbReference type="RefSeq" id="WP_378265946.1">
    <property type="nucleotide sequence ID" value="NZ_JBHUKR010000007.1"/>
</dbReference>
<keyword evidence="5" id="KW-1185">Reference proteome</keyword>
<feature type="domain" description="PPE" evidence="3">
    <location>
        <begin position="64"/>
        <end position="214"/>
    </location>
</feature>
<feature type="compositionally biased region" description="Gly residues" evidence="2">
    <location>
        <begin position="268"/>
        <end position="277"/>
    </location>
</feature>
<evidence type="ECO:0000313" key="5">
    <source>
        <dbReference type="Proteomes" id="UP001597417"/>
    </source>
</evidence>
<dbReference type="Gene3D" id="1.20.1260.20">
    <property type="entry name" value="PPE superfamily"/>
    <property type="match status" value="1"/>
</dbReference>